<dbReference type="SUPFAM" id="SSF51679">
    <property type="entry name" value="Bacterial luciferase-like"/>
    <property type="match status" value="1"/>
</dbReference>
<dbReference type="PANTHER" id="PTHR30137:SF8">
    <property type="entry name" value="BLR5498 PROTEIN"/>
    <property type="match status" value="1"/>
</dbReference>
<dbReference type="InterPro" id="IPR011251">
    <property type="entry name" value="Luciferase-like_dom"/>
</dbReference>
<keyword evidence="2" id="KW-0503">Monooxygenase</keyword>
<reference evidence="5" key="1">
    <citation type="journal article" date="2019" name="Int. J. Syst. Evol. Microbiol.">
        <title>The Global Catalogue of Microorganisms (GCM) 10K type strain sequencing project: providing services to taxonomists for standard genome sequencing and annotation.</title>
        <authorList>
            <consortium name="The Broad Institute Genomics Platform"/>
            <consortium name="The Broad Institute Genome Sequencing Center for Infectious Disease"/>
            <person name="Wu L."/>
            <person name="Ma J."/>
        </authorList>
    </citation>
    <scope>NUCLEOTIDE SEQUENCE [LARGE SCALE GENOMIC DNA]</scope>
    <source>
        <strain evidence="5">CGMCC 4.7396</strain>
    </source>
</reference>
<comment type="caution">
    <text evidence="4">The sequence shown here is derived from an EMBL/GenBank/DDBJ whole genome shotgun (WGS) entry which is preliminary data.</text>
</comment>
<dbReference type="Proteomes" id="UP001595712">
    <property type="component" value="Unassembled WGS sequence"/>
</dbReference>
<gene>
    <name evidence="4" type="ORF">ACFO8M_06525</name>
</gene>
<dbReference type="EMBL" id="JBHRWO010000006">
    <property type="protein sequence ID" value="MFC3492136.1"/>
    <property type="molecule type" value="Genomic_DNA"/>
</dbReference>
<accession>A0ABV7PVQ2</accession>
<dbReference type="Gene3D" id="3.20.20.30">
    <property type="entry name" value="Luciferase-like domain"/>
    <property type="match status" value="1"/>
</dbReference>
<dbReference type="GO" id="GO:0016491">
    <property type="term" value="F:oxidoreductase activity"/>
    <property type="evidence" value="ECO:0007669"/>
    <property type="project" value="UniProtKB-KW"/>
</dbReference>
<keyword evidence="1 4" id="KW-0560">Oxidoreductase</keyword>
<evidence type="ECO:0000313" key="5">
    <source>
        <dbReference type="Proteomes" id="UP001595712"/>
    </source>
</evidence>
<dbReference type="InterPro" id="IPR036661">
    <property type="entry name" value="Luciferase-like_sf"/>
</dbReference>
<protein>
    <submittedName>
        <fullName evidence="4">LLM class flavin-dependent oxidoreductase</fullName>
        <ecNumber evidence="4">1.-.-.-</ecNumber>
    </submittedName>
</protein>
<organism evidence="4 5">
    <name type="scientific">Glycomyces rhizosphaerae</name>
    <dbReference type="NCBI Taxonomy" id="2054422"/>
    <lineage>
        <taxon>Bacteria</taxon>
        <taxon>Bacillati</taxon>
        <taxon>Actinomycetota</taxon>
        <taxon>Actinomycetes</taxon>
        <taxon>Glycomycetales</taxon>
        <taxon>Glycomycetaceae</taxon>
        <taxon>Glycomyces</taxon>
    </lineage>
</organism>
<dbReference type="EC" id="1.-.-.-" evidence="4"/>
<dbReference type="NCBIfam" id="TIGR03858">
    <property type="entry name" value="LLM_2I7G"/>
    <property type="match status" value="1"/>
</dbReference>
<feature type="domain" description="Luciferase-like" evidence="3">
    <location>
        <begin position="38"/>
        <end position="315"/>
    </location>
</feature>
<dbReference type="Pfam" id="PF00296">
    <property type="entry name" value="Bac_luciferase"/>
    <property type="match status" value="1"/>
</dbReference>
<dbReference type="RefSeq" id="WP_387972193.1">
    <property type="nucleotide sequence ID" value="NZ_JBHRWO010000006.1"/>
</dbReference>
<evidence type="ECO:0000313" key="4">
    <source>
        <dbReference type="EMBL" id="MFC3492136.1"/>
    </source>
</evidence>
<name>A0ABV7PVQ2_9ACTN</name>
<evidence type="ECO:0000259" key="3">
    <source>
        <dbReference type="Pfam" id="PF00296"/>
    </source>
</evidence>
<proteinExistence type="predicted"/>
<dbReference type="InterPro" id="IPR050766">
    <property type="entry name" value="Bact_Lucif_Oxidored"/>
</dbReference>
<keyword evidence="5" id="KW-1185">Reference proteome</keyword>
<sequence length="365" mass="40041">MSIRFRPTGRAIEESTVNGIEFGIDSFGDLPRDDQGNVTSFAQAIRATVDEAVLADQVGIDVVALGEHHRPEFAISSPETVLAGIATRTERIRLSSGVTVLSSDDPVRVFQRFATVDALANGRAEIILGRGSFTESFPLFGYDLADYDALFEEKIDLFHKLLDEKPVTWKGTHTPTLIDQDVFPKTESGRLRTWVGVGGSPQSVIRTAKYGFRLMLAVIGGPAERFAPYVDLYRRATDQLGTTAYPVGLHSPGFIADTDEEAKELFYPGYKVVRDRIGALRGWQPLRRDEFDAEVEHGSLYIGSPETVARKITAAIRALDVGRFDLIYSAGGALAASARLRAVELYGAKVIPMVRDMLADKESAR</sequence>
<evidence type="ECO:0000256" key="1">
    <source>
        <dbReference type="ARBA" id="ARBA00023002"/>
    </source>
</evidence>
<dbReference type="InterPro" id="IPR022290">
    <property type="entry name" value="LLM_Atu2307-like"/>
</dbReference>
<evidence type="ECO:0000256" key="2">
    <source>
        <dbReference type="ARBA" id="ARBA00023033"/>
    </source>
</evidence>
<dbReference type="PANTHER" id="PTHR30137">
    <property type="entry name" value="LUCIFERASE-LIKE MONOOXYGENASE"/>
    <property type="match status" value="1"/>
</dbReference>